<feature type="region of interest" description="Disordered" evidence="1">
    <location>
        <begin position="128"/>
        <end position="210"/>
    </location>
</feature>
<organism evidence="2 3">
    <name type="scientific">Clohesyomyces aquaticus</name>
    <dbReference type="NCBI Taxonomy" id="1231657"/>
    <lineage>
        <taxon>Eukaryota</taxon>
        <taxon>Fungi</taxon>
        <taxon>Dikarya</taxon>
        <taxon>Ascomycota</taxon>
        <taxon>Pezizomycotina</taxon>
        <taxon>Dothideomycetes</taxon>
        <taxon>Pleosporomycetidae</taxon>
        <taxon>Pleosporales</taxon>
        <taxon>Lindgomycetaceae</taxon>
        <taxon>Clohesyomyces</taxon>
    </lineage>
</organism>
<comment type="caution">
    <text evidence="2">The sequence shown here is derived from an EMBL/GenBank/DDBJ whole genome shotgun (WGS) entry which is preliminary data.</text>
</comment>
<evidence type="ECO:0000256" key="1">
    <source>
        <dbReference type="SAM" id="MobiDB-lite"/>
    </source>
</evidence>
<gene>
    <name evidence="2" type="ORF">BCR34DRAFT_160470</name>
</gene>
<dbReference type="AlphaFoldDB" id="A0A1Y1YJ21"/>
<keyword evidence="3" id="KW-1185">Reference proteome</keyword>
<feature type="compositionally biased region" description="Low complexity" evidence="1">
    <location>
        <begin position="143"/>
        <end position="153"/>
    </location>
</feature>
<proteinExistence type="predicted"/>
<accession>A0A1Y1YJ21</accession>
<sequence length="210" mass="23116">MASWLSKFLFPAFLSNDEGGELVDEPPRANAAEQEAETAHLVARRDDAVRLAEEVVQHYMGTLTDHTDCVVQTYFLRGQFVAERVAFRHECAALRNEVAGLRKKVDKRDTRLDAELVALRDEVAVLKSAGKSSLSSPPEPTGLPMSSTTLLYPSPSPQSRRRTRNLIAPGAVADHRRPMKGRSNAASKRVRFSDSDVDDGPATKRPCSAM</sequence>
<dbReference type="Proteomes" id="UP000193144">
    <property type="component" value="Unassembled WGS sequence"/>
</dbReference>
<name>A0A1Y1YJ21_9PLEO</name>
<reference evidence="2 3" key="1">
    <citation type="submission" date="2016-07" db="EMBL/GenBank/DDBJ databases">
        <title>Pervasive Adenine N6-methylation of Active Genes in Fungi.</title>
        <authorList>
            <consortium name="DOE Joint Genome Institute"/>
            <person name="Mondo S.J."/>
            <person name="Dannebaum R.O."/>
            <person name="Kuo R.C."/>
            <person name="Labutti K."/>
            <person name="Haridas S."/>
            <person name="Kuo A."/>
            <person name="Salamov A."/>
            <person name="Ahrendt S.R."/>
            <person name="Lipzen A."/>
            <person name="Sullivan W."/>
            <person name="Andreopoulos W.B."/>
            <person name="Clum A."/>
            <person name="Lindquist E."/>
            <person name="Daum C."/>
            <person name="Ramamoorthy G.K."/>
            <person name="Gryganskyi A."/>
            <person name="Culley D."/>
            <person name="Magnuson J.K."/>
            <person name="James T.Y."/>
            <person name="O'Malley M.A."/>
            <person name="Stajich J.E."/>
            <person name="Spatafora J.W."/>
            <person name="Visel A."/>
            <person name="Grigoriev I.V."/>
        </authorList>
    </citation>
    <scope>NUCLEOTIDE SEQUENCE [LARGE SCALE GENOMIC DNA]</scope>
    <source>
        <strain evidence="2 3">CBS 115471</strain>
    </source>
</reference>
<evidence type="ECO:0000313" key="3">
    <source>
        <dbReference type="Proteomes" id="UP000193144"/>
    </source>
</evidence>
<evidence type="ECO:0000313" key="2">
    <source>
        <dbReference type="EMBL" id="ORX97756.1"/>
    </source>
</evidence>
<protein>
    <submittedName>
        <fullName evidence="2">Uncharacterized protein</fullName>
    </submittedName>
</protein>
<dbReference type="EMBL" id="MCFA01000228">
    <property type="protein sequence ID" value="ORX97756.1"/>
    <property type="molecule type" value="Genomic_DNA"/>
</dbReference>